<evidence type="ECO:0000256" key="7">
    <source>
        <dbReference type="ARBA" id="ARBA00066578"/>
    </source>
</evidence>
<dbReference type="Pfam" id="PF00702">
    <property type="entry name" value="Hydrolase"/>
    <property type="match status" value="1"/>
</dbReference>
<reference evidence="9" key="1">
    <citation type="submission" date="2021-02" db="EMBL/GenBank/DDBJ databases">
        <authorList>
            <person name="Nowell W R."/>
        </authorList>
    </citation>
    <scope>NUCLEOTIDE SEQUENCE</scope>
</reference>
<evidence type="ECO:0000313" key="12">
    <source>
        <dbReference type="EMBL" id="CAF3983391.1"/>
    </source>
</evidence>
<keyword evidence="5" id="KW-0460">Magnesium</keyword>
<evidence type="ECO:0000256" key="1">
    <source>
        <dbReference type="ARBA" id="ARBA00001946"/>
    </source>
</evidence>
<dbReference type="AlphaFoldDB" id="A0A814R6W4"/>
<evidence type="ECO:0000313" key="13">
    <source>
        <dbReference type="Proteomes" id="UP000663829"/>
    </source>
</evidence>
<evidence type="ECO:0000313" key="11">
    <source>
        <dbReference type="EMBL" id="CAF3891476.1"/>
    </source>
</evidence>
<evidence type="ECO:0000313" key="10">
    <source>
        <dbReference type="EMBL" id="CAF1172088.1"/>
    </source>
</evidence>
<dbReference type="OrthoDB" id="40579at2759"/>
<protein>
    <recommendedName>
        <fullName evidence="7">pseudouridine 5'-phosphatase</fullName>
        <ecNumber evidence="7">3.1.3.96</ecNumber>
    </recommendedName>
    <alternativeName>
        <fullName evidence="8">Pseudouridine-5'-monophosphatase</fullName>
    </alternativeName>
</protein>
<gene>
    <name evidence="9" type="ORF">GPM918_LOCUS20035</name>
    <name evidence="10" type="ORF">OVA965_LOCUS22625</name>
    <name evidence="11" type="ORF">SRO942_LOCUS20032</name>
    <name evidence="12" type="ORF">TMI583_LOCUS23338</name>
</gene>
<dbReference type="EMBL" id="CAJOBA010034352">
    <property type="protein sequence ID" value="CAF3983391.1"/>
    <property type="molecule type" value="Genomic_DNA"/>
</dbReference>
<dbReference type="PANTHER" id="PTHR18901:SF38">
    <property type="entry name" value="PSEUDOURIDINE-5'-PHOSPHATASE"/>
    <property type="match status" value="1"/>
</dbReference>
<dbReference type="SFLD" id="SFLDG01135">
    <property type="entry name" value="C1.5.6:_HAD__Beta-PGM__Phospha"/>
    <property type="match status" value="1"/>
</dbReference>
<dbReference type="GO" id="GO:1990738">
    <property type="term" value="F:pseudouridine 5'-phosphatase activity"/>
    <property type="evidence" value="ECO:0007669"/>
    <property type="project" value="UniProtKB-EC"/>
</dbReference>
<dbReference type="Proteomes" id="UP000677228">
    <property type="component" value="Unassembled WGS sequence"/>
</dbReference>
<accession>A0A814R6W4</accession>
<keyword evidence="4" id="KW-0378">Hydrolase</keyword>
<dbReference type="SFLD" id="SFLDS00003">
    <property type="entry name" value="Haloacid_Dehalogenase"/>
    <property type="match status" value="1"/>
</dbReference>
<dbReference type="EMBL" id="CAJNOQ010006226">
    <property type="protein sequence ID" value="CAF1127961.1"/>
    <property type="molecule type" value="Genomic_DNA"/>
</dbReference>
<dbReference type="SFLD" id="SFLDG01129">
    <property type="entry name" value="C1.5:_HAD__Beta-PGM__Phosphata"/>
    <property type="match status" value="1"/>
</dbReference>
<evidence type="ECO:0000256" key="8">
    <source>
        <dbReference type="ARBA" id="ARBA00083904"/>
    </source>
</evidence>
<dbReference type="InterPro" id="IPR006439">
    <property type="entry name" value="HAD-SF_hydro_IA"/>
</dbReference>
<comment type="catalytic activity">
    <reaction evidence="6">
        <text>psi-UMP + H2O = pseudouridine + phosphate</text>
        <dbReference type="Rhea" id="RHEA:10944"/>
        <dbReference type="ChEBI" id="CHEBI:15377"/>
        <dbReference type="ChEBI" id="CHEBI:17802"/>
        <dbReference type="ChEBI" id="CHEBI:43474"/>
        <dbReference type="ChEBI" id="CHEBI:58380"/>
        <dbReference type="EC" id="3.1.3.96"/>
    </reaction>
</comment>
<dbReference type="InterPro" id="IPR023214">
    <property type="entry name" value="HAD_sf"/>
</dbReference>
<keyword evidence="13" id="KW-1185">Reference proteome</keyword>
<organism evidence="9 13">
    <name type="scientific">Didymodactylos carnosus</name>
    <dbReference type="NCBI Taxonomy" id="1234261"/>
    <lineage>
        <taxon>Eukaryota</taxon>
        <taxon>Metazoa</taxon>
        <taxon>Spiralia</taxon>
        <taxon>Gnathifera</taxon>
        <taxon>Rotifera</taxon>
        <taxon>Eurotatoria</taxon>
        <taxon>Bdelloidea</taxon>
        <taxon>Philodinida</taxon>
        <taxon>Philodinidae</taxon>
        <taxon>Didymodactylos</taxon>
    </lineage>
</organism>
<dbReference type="SUPFAM" id="SSF56784">
    <property type="entry name" value="HAD-like"/>
    <property type="match status" value="1"/>
</dbReference>
<dbReference type="FunFam" id="3.40.50.1000:FF:000055">
    <property type="entry name" value="Haloacid dehalogenase-like hydrolase family protein"/>
    <property type="match status" value="1"/>
</dbReference>
<dbReference type="InterPro" id="IPR023198">
    <property type="entry name" value="PGP-like_dom2"/>
</dbReference>
<evidence type="ECO:0000256" key="3">
    <source>
        <dbReference type="ARBA" id="ARBA00022723"/>
    </source>
</evidence>
<dbReference type="NCBIfam" id="TIGR01509">
    <property type="entry name" value="HAD-SF-IA-v3"/>
    <property type="match status" value="1"/>
</dbReference>
<name>A0A814R6W4_9BILA</name>
<evidence type="ECO:0000256" key="4">
    <source>
        <dbReference type="ARBA" id="ARBA00022801"/>
    </source>
</evidence>
<dbReference type="Gene3D" id="1.10.150.240">
    <property type="entry name" value="Putative phosphatase, domain 2"/>
    <property type="match status" value="1"/>
</dbReference>
<dbReference type="InterPro" id="IPR036412">
    <property type="entry name" value="HAD-like_sf"/>
</dbReference>
<comment type="cofactor">
    <cofactor evidence="1">
        <name>Mg(2+)</name>
        <dbReference type="ChEBI" id="CHEBI:18420"/>
    </cofactor>
</comment>
<keyword evidence="3" id="KW-0479">Metal-binding</keyword>
<dbReference type="Proteomes" id="UP000682733">
    <property type="component" value="Unassembled WGS sequence"/>
</dbReference>
<dbReference type="FunFam" id="1.10.150.240:FF:000001">
    <property type="entry name" value="Haloacid dehalogenase-like hydrolase domain"/>
    <property type="match status" value="1"/>
</dbReference>
<evidence type="ECO:0000256" key="6">
    <source>
        <dbReference type="ARBA" id="ARBA00052504"/>
    </source>
</evidence>
<evidence type="ECO:0000313" key="9">
    <source>
        <dbReference type="EMBL" id="CAF1127961.1"/>
    </source>
</evidence>
<comment type="caution">
    <text evidence="9">The sequence shown here is derived from an EMBL/GenBank/DDBJ whole genome shotgun (WGS) entry which is preliminary data.</text>
</comment>
<evidence type="ECO:0000256" key="5">
    <source>
        <dbReference type="ARBA" id="ARBA00022842"/>
    </source>
</evidence>
<dbReference type="GO" id="GO:0046872">
    <property type="term" value="F:metal ion binding"/>
    <property type="evidence" value="ECO:0007669"/>
    <property type="project" value="UniProtKB-KW"/>
</dbReference>
<comment type="similarity">
    <text evidence="2">Belongs to the HAD-like hydrolase superfamily. CbbY/CbbZ/Gph/YieH family.</text>
</comment>
<proteinExistence type="inferred from homology"/>
<dbReference type="EMBL" id="CAJOBC010006226">
    <property type="protein sequence ID" value="CAF3891476.1"/>
    <property type="molecule type" value="Genomic_DNA"/>
</dbReference>
<dbReference type="Proteomes" id="UP000663829">
    <property type="component" value="Unassembled WGS sequence"/>
</dbReference>
<dbReference type="PANTHER" id="PTHR18901">
    <property type="entry name" value="2-DEOXYGLUCOSE-6-PHOSPHATE PHOSPHATASE 2"/>
    <property type="match status" value="1"/>
</dbReference>
<dbReference type="Gene3D" id="3.40.50.1000">
    <property type="entry name" value="HAD superfamily/HAD-like"/>
    <property type="match status" value="1"/>
</dbReference>
<sequence>MSITHCIFDLDGLLLDTESIYTECLQKMLTPYGKNFTTDMKVKMMGKSTLEAGQLLIRELELPMTDDEFLVKSNELYIEAFPDAQLMQGVQRLIEYLAKNNIPIAIATGSDEHLFELKTRNHRELFKLFDPIICTNATEVRKTKPEPDIFLEAARKFKQPPLSMSQCLVFEDAENGVQAALAAEMKVVLVPSLPLAAYSSNLVKQATVVLDKLTNFDPEMFGLPPMPPSSAS</sequence>
<dbReference type="EC" id="3.1.3.96" evidence="7"/>
<dbReference type="Proteomes" id="UP000681722">
    <property type="component" value="Unassembled WGS sequence"/>
</dbReference>
<dbReference type="EMBL" id="CAJNOK010012830">
    <property type="protein sequence ID" value="CAF1172088.1"/>
    <property type="molecule type" value="Genomic_DNA"/>
</dbReference>
<evidence type="ECO:0000256" key="2">
    <source>
        <dbReference type="ARBA" id="ARBA00006171"/>
    </source>
</evidence>